<evidence type="ECO:0000256" key="1">
    <source>
        <dbReference type="ARBA" id="ARBA00004477"/>
    </source>
</evidence>
<dbReference type="GO" id="GO:0006915">
    <property type="term" value="P:apoptotic process"/>
    <property type="evidence" value="ECO:0007669"/>
    <property type="project" value="UniProtKB-KW"/>
</dbReference>
<dbReference type="Pfam" id="PF18035">
    <property type="entry name" value="Bap31_Bap29_C"/>
    <property type="match status" value="1"/>
</dbReference>
<evidence type="ECO:0000259" key="13">
    <source>
        <dbReference type="Pfam" id="PF18035"/>
    </source>
</evidence>
<evidence type="ECO:0000256" key="11">
    <source>
        <dbReference type="RuleBase" id="RU367026"/>
    </source>
</evidence>
<dbReference type="GeneID" id="105889744"/>
<dbReference type="Proteomes" id="UP000515152">
    <property type="component" value="Chromosome 4"/>
</dbReference>
<dbReference type="GO" id="GO:0006888">
    <property type="term" value="P:endoplasmic reticulum to Golgi vesicle-mediated transport"/>
    <property type="evidence" value="ECO:0007669"/>
    <property type="project" value="UniProtKB-UniRule"/>
</dbReference>
<keyword evidence="4" id="KW-0812">Transmembrane</keyword>
<name>A0A6P8EZP6_CLUHA</name>
<feature type="domain" description="Bap31/Bap29 cytoplasmic coiled-coil" evidence="13">
    <location>
        <begin position="78"/>
        <end position="136"/>
    </location>
</feature>
<evidence type="ECO:0000256" key="12">
    <source>
        <dbReference type="SAM" id="Coils"/>
    </source>
</evidence>
<dbReference type="PANTHER" id="PTHR12701">
    <property type="entry name" value="BCR-ASSOCIATED PROTEIN, BAP"/>
    <property type="match status" value="1"/>
</dbReference>
<evidence type="ECO:0000256" key="8">
    <source>
        <dbReference type="ARBA" id="ARBA00022989"/>
    </source>
</evidence>
<evidence type="ECO:0000256" key="2">
    <source>
        <dbReference type="ARBA" id="ARBA00007956"/>
    </source>
</evidence>
<keyword evidence="8" id="KW-1133">Transmembrane helix</keyword>
<evidence type="ECO:0000256" key="6">
    <source>
        <dbReference type="ARBA" id="ARBA00022824"/>
    </source>
</evidence>
<organism evidence="14 15">
    <name type="scientific">Clupea harengus</name>
    <name type="common">Atlantic herring</name>
    <dbReference type="NCBI Taxonomy" id="7950"/>
    <lineage>
        <taxon>Eukaryota</taxon>
        <taxon>Metazoa</taxon>
        <taxon>Chordata</taxon>
        <taxon>Craniata</taxon>
        <taxon>Vertebrata</taxon>
        <taxon>Euteleostomi</taxon>
        <taxon>Actinopterygii</taxon>
        <taxon>Neopterygii</taxon>
        <taxon>Teleostei</taxon>
        <taxon>Clupei</taxon>
        <taxon>Clupeiformes</taxon>
        <taxon>Clupeoidei</taxon>
        <taxon>Clupeidae</taxon>
        <taxon>Clupea</taxon>
    </lineage>
</organism>
<proteinExistence type="inferred from homology"/>
<protein>
    <recommendedName>
        <fullName evidence="11">Endoplasmic reticulum transmembrane protein</fullName>
    </recommendedName>
</protein>
<sequence length="137" mass="15540">MPSLTFKHLYIFSSNTYILYTHAPTHPHRHEELQTTAVCNHTHSCVLSQKLRDAGLEIPEVGAKPGVSVQEENKTLKEEVKKLKDELDGNKKALQKSDSDVKAMKQQAENLTIEYDRLLEEHGKLQASNDCQDKKSN</sequence>
<keyword evidence="9 12" id="KW-0175">Coiled coil</keyword>
<gene>
    <name evidence="15" type="primary">bcap31</name>
</gene>
<evidence type="ECO:0000256" key="4">
    <source>
        <dbReference type="ARBA" id="ARBA00022692"/>
    </source>
</evidence>
<keyword evidence="7 11" id="KW-0653">Protein transport</keyword>
<dbReference type="OrthoDB" id="435607at2759"/>
<dbReference type="CTD" id="10134"/>
<dbReference type="GO" id="GO:0006886">
    <property type="term" value="P:intracellular protein transport"/>
    <property type="evidence" value="ECO:0007669"/>
    <property type="project" value="UniProtKB-UniRule"/>
</dbReference>
<dbReference type="GO" id="GO:0070973">
    <property type="term" value="P:protein localization to endoplasmic reticulum exit site"/>
    <property type="evidence" value="ECO:0007669"/>
    <property type="project" value="UniProtKB-UniRule"/>
</dbReference>
<dbReference type="FunFam" id="1.20.5.110:FF:000011">
    <property type="entry name" value="B-cell receptor-associated protein 29"/>
    <property type="match status" value="1"/>
</dbReference>
<keyword evidence="11" id="KW-0931">ER-Golgi transport</keyword>
<evidence type="ECO:0000256" key="3">
    <source>
        <dbReference type="ARBA" id="ARBA00022448"/>
    </source>
</evidence>
<keyword evidence="3 11" id="KW-0813">Transport</keyword>
<dbReference type="RefSeq" id="XP_031421728.1">
    <property type="nucleotide sequence ID" value="XM_031565868.1"/>
</dbReference>
<reference evidence="15" key="1">
    <citation type="submission" date="2025-08" db="UniProtKB">
        <authorList>
            <consortium name="RefSeq"/>
        </authorList>
    </citation>
    <scope>IDENTIFICATION</scope>
</reference>
<dbReference type="KEGG" id="char:105889744"/>
<comment type="subcellular location">
    <subcellularLocation>
        <location evidence="1 11">Endoplasmic reticulum membrane</location>
        <topology evidence="1 11">Multi-pass membrane protein</topology>
    </subcellularLocation>
</comment>
<keyword evidence="14" id="KW-1185">Reference proteome</keyword>
<evidence type="ECO:0000256" key="5">
    <source>
        <dbReference type="ARBA" id="ARBA00022703"/>
    </source>
</evidence>
<dbReference type="GO" id="GO:0005789">
    <property type="term" value="C:endoplasmic reticulum membrane"/>
    <property type="evidence" value="ECO:0007669"/>
    <property type="project" value="UniProtKB-SubCell"/>
</dbReference>
<dbReference type="AlphaFoldDB" id="A0A6P8EZP6"/>
<evidence type="ECO:0000313" key="15">
    <source>
        <dbReference type="RefSeq" id="XP_031421728.1"/>
    </source>
</evidence>
<dbReference type="Gene3D" id="1.20.5.110">
    <property type="match status" value="1"/>
</dbReference>
<dbReference type="InterPro" id="IPR041672">
    <property type="entry name" value="Bap31/Bap29_C"/>
</dbReference>
<evidence type="ECO:0000313" key="14">
    <source>
        <dbReference type="Proteomes" id="UP000515152"/>
    </source>
</evidence>
<dbReference type="PANTHER" id="PTHR12701:SF15">
    <property type="entry name" value="B-CELL RECEPTOR-ASSOCIATED PROTEIN 31"/>
    <property type="match status" value="1"/>
</dbReference>
<keyword evidence="10" id="KW-0472">Membrane</keyword>
<comment type="function">
    <text evidence="11">May play a role in anterograde transport of membrane proteins from the endoplasmic reticulum to the Golgi.</text>
</comment>
<evidence type="ECO:0000256" key="10">
    <source>
        <dbReference type="ARBA" id="ARBA00023136"/>
    </source>
</evidence>
<comment type="similarity">
    <text evidence="2 11">Belongs to the BCAP29/BCAP31 family.</text>
</comment>
<accession>A0A6P8EZP6</accession>
<keyword evidence="15" id="KW-0675">Receptor</keyword>
<evidence type="ECO:0000256" key="7">
    <source>
        <dbReference type="ARBA" id="ARBA00022927"/>
    </source>
</evidence>
<feature type="coiled-coil region" evidence="12">
    <location>
        <begin position="66"/>
        <end position="128"/>
    </location>
</feature>
<evidence type="ECO:0000256" key="9">
    <source>
        <dbReference type="ARBA" id="ARBA00023054"/>
    </source>
</evidence>
<dbReference type="InterPro" id="IPR008417">
    <property type="entry name" value="BAP29/BAP31"/>
</dbReference>
<keyword evidence="6 11" id="KW-0256">Endoplasmic reticulum</keyword>
<keyword evidence="5" id="KW-0053">Apoptosis</keyword>